<evidence type="ECO:0000256" key="3">
    <source>
        <dbReference type="SAM" id="SignalP"/>
    </source>
</evidence>
<dbReference type="AlphaFoldDB" id="A0A9Q0MLK2"/>
<feature type="signal peptide" evidence="3">
    <location>
        <begin position="1"/>
        <end position="15"/>
    </location>
</feature>
<comment type="caution">
    <text evidence="4">The sequence shown here is derived from an EMBL/GenBank/DDBJ whole genome shotgun (WGS) entry which is preliminary data.</text>
</comment>
<dbReference type="PRINTS" id="PR00947">
    <property type="entry name" value="CUTICLE"/>
</dbReference>
<accession>A0A9Q0MLK2</accession>
<dbReference type="InterPro" id="IPR000618">
    <property type="entry name" value="Insect_cuticle"/>
</dbReference>
<name>A0A9Q0MLK2_9DIPT</name>
<dbReference type="PROSITE" id="PS00233">
    <property type="entry name" value="CHIT_BIND_RR_1"/>
    <property type="match status" value="1"/>
</dbReference>
<gene>
    <name evidence="4" type="primary">CUD9_1</name>
    <name evidence="4" type="ORF">Bhyg_15910</name>
</gene>
<reference evidence="4" key="1">
    <citation type="submission" date="2022-07" db="EMBL/GenBank/DDBJ databases">
        <authorList>
            <person name="Trinca V."/>
            <person name="Uliana J.V.C."/>
            <person name="Torres T.T."/>
            <person name="Ward R.J."/>
            <person name="Monesi N."/>
        </authorList>
    </citation>
    <scope>NUCLEOTIDE SEQUENCE</scope>
    <source>
        <strain evidence="4">HSMRA1968</strain>
        <tissue evidence="4">Whole embryos</tissue>
    </source>
</reference>
<evidence type="ECO:0000256" key="1">
    <source>
        <dbReference type="ARBA" id="ARBA00022460"/>
    </source>
</evidence>
<protein>
    <submittedName>
        <fullName evidence="4">Endocuticle structural glycoprotein SgAbd-9</fullName>
    </submittedName>
</protein>
<keyword evidence="5" id="KW-1185">Reference proteome</keyword>
<dbReference type="InterPro" id="IPR050468">
    <property type="entry name" value="Cuticle_Struct_Prot"/>
</dbReference>
<evidence type="ECO:0000313" key="4">
    <source>
        <dbReference type="EMBL" id="KAJ6633473.1"/>
    </source>
</evidence>
<dbReference type="InterPro" id="IPR031311">
    <property type="entry name" value="CHIT_BIND_RR_consensus"/>
</dbReference>
<evidence type="ECO:0000313" key="5">
    <source>
        <dbReference type="Proteomes" id="UP001151699"/>
    </source>
</evidence>
<dbReference type="PANTHER" id="PTHR10380:SF233">
    <property type="entry name" value="CUTICULAR PROTEIN 47EB-RELATED"/>
    <property type="match status" value="1"/>
</dbReference>
<dbReference type="PANTHER" id="PTHR10380">
    <property type="entry name" value="CUTICLE PROTEIN"/>
    <property type="match status" value="1"/>
</dbReference>
<sequence>MKLILLFTFVALTVCAPPASQPKSKTEEKPPVEIIESTFDKNVDGSYTYRFELSDGYVKEEKGVPVRPGEENSPIDVTGFYRYINEEGEPVEIHYTANQYGFVPEGSNIQPEITNNARSLVEAKASEA</sequence>
<organism evidence="4 5">
    <name type="scientific">Pseudolycoriella hygida</name>
    <dbReference type="NCBI Taxonomy" id="35572"/>
    <lineage>
        <taxon>Eukaryota</taxon>
        <taxon>Metazoa</taxon>
        <taxon>Ecdysozoa</taxon>
        <taxon>Arthropoda</taxon>
        <taxon>Hexapoda</taxon>
        <taxon>Insecta</taxon>
        <taxon>Pterygota</taxon>
        <taxon>Neoptera</taxon>
        <taxon>Endopterygota</taxon>
        <taxon>Diptera</taxon>
        <taxon>Nematocera</taxon>
        <taxon>Sciaroidea</taxon>
        <taxon>Sciaridae</taxon>
        <taxon>Pseudolycoriella</taxon>
    </lineage>
</organism>
<feature type="chain" id="PRO_5040234826" evidence="3">
    <location>
        <begin position="16"/>
        <end position="128"/>
    </location>
</feature>
<dbReference type="OrthoDB" id="7758509at2759"/>
<dbReference type="Pfam" id="PF00379">
    <property type="entry name" value="Chitin_bind_4"/>
    <property type="match status" value="1"/>
</dbReference>
<keyword evidence="1 2" id="KW-0193">Cuticle</keyword>
<evidence type="ECO:0000256" key="2">
    <source>
        <dbReference type="PROSITE-ProRule" id="PRU00497"/>
    </source>
</evidence>
<dbReference type="EMBL" id="WJQU01001988">
    <property type="protein sequence ID" value="KAJ6633473.1"/>
    <property type="molecule type" value="Genomic_DNA"/>
</dbReference>
<dbReference type="GO" id="GO:0008010">
    <property type="term" value="F:structural constituent of chitin-based larval cuticle"/>
    <property type="evidence" value="ECO:0007669"/>
    <property type="project" value="TreeGrafter"/>
</dbReference>
<keyword evidence="3" id="KW-0732">Signal</keyword>
<dbReference type="Proteomes" id="UP001151699">
    <property type="component" value="Unassembled WGS sequence"/>
</dbReference>
<proteinExistence type="predicted"/>
<dbReference type="GO" id="GO:0062129">
    <property type="term" value="C:chitin-based extracellular matrix"/>
    <property type="evidence" value="ECO:0007669"/>
    <property type="project" value="TreeGrafter"/>
</dbReference>
<dbReference type="PROSITE" id="PS51155">
    <property type="entry name" value="CHIT_BIND_RR_2"/>
    <property type="match status" value="1"/>
</dbReference>